<dbReference type="OrthoDB" id="4897870at2759"/>
<dbReference type="Pfam" id="PF06439">
    <property type="entry name" value="3keto-disac_hyd"/>
    <property type="match status" value="2"/>
</dbReference>
<dbReference type="Proteomes" id="UP000236290">
    <property type="component" value="Unassembled WGS sequence"/>
</dbReference>
<dbReference type="EMBL" id="MTYI01000080">
    <property type="protein sequence ID" value="PNP53358.1"/>
    <property type="molecule type" value="Genomic_DNA"/>
</dbReference>
<dbReference type="Gene3D" id="2.60.120.560">
    <property type="entry name" value="Exo-inulinase, domain 1"/>
    <property type="match status" value="2"/>
</dbReference>
<protein>
    <recommendedName>
        <fullName evidence="2">3-keto-alpha-glucoside-1,2-lyase/3-keto-2-hydroxy-glucal hydratase domain-containing protein</fullName>
    </recommendedName>
</protein>
<dbReference type="GO" id="GO:0016787">
    <property type="term" value="F:hydrolase activity"/>
    <property type="evidence" value="ECO:0007669"/>
    <property type="project" value="InterPro"/>
</dbReference>
<reference evidence="3 4" key="1">
    <citation type="submission" date="2017-02" db="EMBL/GenBank/DDBJ databases">
        <title>Genomes of Trichoderma spp. with biocontrol activity.</title>
        <authorList>
            <person name="Gardiner D."/>
            <person name="Kazan K."/>
            <person name="Vos C."/>
            <person name="Harvey P."/>
        </authorList>
    </citation>
    <scope>NUCLEOTIDE SEQUENCE [LARGE SCALE GENOMIC DNA]</scope>
    <source>
        <strain evidence="3 4">Tr1</strain>
    </source>
</reference>
<feature type="region of interest" description="Disordered" evidence="1">
    <location>
        <begin position="88"/>
        <end position="110"/>
    </location>
</feature>
<gene>
    <name evidence="3" type="ORF">THARTR1_06052</name>
</gene>
<proteinExistence type="predicted"/>
<evidence type="ECO:0000313" key="3">
    <source>
        <dbReference type="EMBL" id="PNP53358.1"/>
    </source>
</evidence>
<evidence type="ECO:0000313" key="4">
    <source>
        <dbReference type="Proteomes" id="UP000236290"/>
    </source>
</evidence>
<comment type="caution">
    <text evidence="3">The sequence shown here is derived from an EMBL/GenBank/DDBJ whole genome shotgun (WGS) entry which is preliminary data.</text>
</comment>
<dbReference type="InterPro" id="IPR013320">
    <property type="entry name" value="ConA-like_dom_sf"/>
</dbReference>
<feature type="domain" description="3-keto-alpha-glucoside-1,2-lyase/3-keto-2-hydroxy-glucal hydratase" evidence="2">
    <location>
        <begin position="297"/>
        <end position="433"/>
    </location>
</feature>
<evidence type="ECO:0000256" key="1">
    <source>
        <dbReference type="SAM" id="MobiDB-lite"/>
    </source>
</evidence>
<accession>A0A2K0U6D4</accession>
<dbReference type="SUPFAM" id="SSF49899">
    <property type="entry name" value="Concanavalin A-like lectins/glucanases"/>
    <property type="match status" value="1"/>
</dbReference>
<dbReference type="AlphaFoldDB" id="A0A2K0U6D4"/>
<evidence type="ECO:0000259" key="2">
    <source>
        <dbReference type="Pfam" id="PF06439"/>
    </source>
</evidence>
<feature type="compositionally biased region" description="Low complexity" evidence="1">
    <location>
        <begin position="98"/>
        <end position="110"/>
    </location>
</feature>
<dbReference type="InterPro" id="IPR010496">
    <property type="entry name" value="AL/BT2_dom"/>
</dbReference>
<name>A0A2K0U6D4_TRIHA</name>
<sequence length="457" mass="48955">MSNCLIAADSTTIADSVLGPLQTSKQQQQYSWRIGTGYRDPGDSRAYEIAANRTYLVATVWGYSKAANPKTIKVPGVTWTCISSGDAYVPPPPPPPSSTTTTSSGPTSTPTAVPVTDAFYDDFTAGMNQWITYDGSYRVDSGALVTDESQGGKAVLHSTYSNFTFEADITLPTDSGNAGLIFRAVSASIGADAYRGYYAGISTENNVVLGLAENNWTQLSLVDMTVKVNQVHHVKVRALGSTIDVFVDDMTKAKISTKHTAYTFGMDGVRVYDTGATFDNIQILPVAFGEDFASGKMDIWNTYGGSFAVQSAALVAQSSSGGKTLIANKLFGDFVYEADMTITDANGNAGLVFRVSNPYDGADGYYGYYAGIGNGFVVLGRADDNWNELSNVDAASVKIGTVHHIMVKAKGDSLSVYVDDMNTPKISLQDDTYRLGLNGVRVYQTKATVDNIVIYTM</sequence>
<organism evidence="3 4">
    <name type="scientific">Trichoderma harzianum</name>
    <name type="common">Hypocrea lixii</name>
    <dbReference type="NCBI Taxonomy" id="5544"/>
    <lineage>
        <taxon>Eukaryota</taxon>
        <taxon>Fungi</taxon>
        <taxon>Dikarya</taxon>
        <taxon>Ascomycota</taxon>
        <taxon>Pezizomycotina</taxon>
        <taxon>Sordariomycetes</taxon>
        <taxon>Hypocreomycetidae</taxon>
        <taxon>Hypocreales</taxon>
        <taxon>Hypocreaceae</taxon>
        <taxon>Trichoderma</taxon>
    </lineage>
</organism>
<feature type="domain" description="3-keto-alpha-glucoside-1,2-lyase/3-keto-2-hydroxy-glucal hydratase" evidence="2">
    <location>
        <begin position="127"/>
        <end position="283"/>
    </location>
</feature>